<dbReference type="Proteomes" id="UP000232722">
    <property type="component" value="Unassembled WGS sequence"/>
</dbReference>
<protein>
    <submittedName>
        <fullName evidence="1">Uncharacterized protein</fullName>
    </submittedName>
</protein>
<proteinExistence type="predicted"/>
<sequence length="71" mass="8322">MAIYFTMNISVVARASPHPNLLAIRDKLLYAFKKKVTIKVTIGFWKMCLNKAKKYKYLCDDEDSKVEEFDE</sequence>
<evidence type="ECO:0000313" key="1">
    <source>
        <dbReference type="EMBL" id="PKC00650.1"/>
    </source>
</evidence>
<accession>A0A2N0P1D4</accession>
<dbReference type="EMBL" id="LLXJ01001811">
    <property type="protein sequence ID" value="PKC00650.1"/>
    <property type="molecule type" value="Genomic_DNA"/>
</dbReference>
<reference evidence="1 2" key="1">
    <citation type="submission" date="2016-04" db="EMBL/GenBank/DDBJ databases">
        <title>Genome analyses suggest a sexual origin of heterokaryosis in a supposedly ancient asexual fungus.</title>
        <authorList>
            <person name="Ropars J."/>
            <person name="Sedzielewska K."/>
            <person name="Noel J."/>
            <person name="Charron P."/>
            <person name="Farinelli L."/>
            <person name="Marton T."/>
            <person name="Kruger M."/>
            <person name="Pelin A."/>
            <person name="Brachmann A."/>
            <person name="Corradi N."/>
        </authorList>
    </citation>
    <scope>NUCLEOTIDE SEQUENCE [LARGE SCALE GENOMIC DNA]</scope>
    <source>
        <strain evidence="1 2">A5</strain>
    </source>
</reference>
<name>A0A2N0P1D4_9GLOM</name>
<evidence type="ECO:0000313" key="2">
    <source>
        <dbReference type="Proteomes" id="UP000232722"/>
    </source>
</evidence>
<dbReference type="AlphaFoldDB" id="A0A2N0P1D4"/>
<gene>
    <name evidence="1" type="ORF">RhiirA5_427863</name>
</gene>
<organism evidence="1 2">
    <name type="scientific">Rhizophagus irregularis</name>
    <dbReference type="NCBI Taxonomy" id="588596"/>
    <lineage>
        <taxon>Eukaryota</taxon>
        <taxon>Fungi</taxon>
        <taxon>Fungi incertae sedis</taxon>
        <taxon>Mucoromycota</taxon>
        <taxon>Glomeromycotina</taxon>
        <taxon>Glomeromycetes</taxon>
        <taxon>Glomerales</taxon>
        <taxon>Glomeraceae</taxon>
        <taxon>Rhizophagus</taxon>
    </lineage>
</organism>
<reference evidence="1 2" key="2">
    <citation type="submission" date="2017-09" db="EMBL/GenBank/DDBJ databases">
        <title>Extensive intraspecific genome diversity in a model arbuscular mycorrhizal fungus.</title>
        <authorList>
            <person name="Chen E.C."/>
            <person name="Morin E."/>
            <person name="Beaudet D."/>
            <person name="Noel J."/>
            <person name="Ndikumana S."/>
            <person name="Charron P."/>
            <person name="St-Onge C."/>
            <person name="Giorgi J."/>
            <person name="Grigoriev I.V."/>
            <person name="Roux C."/>
            <person name="Martin F.M."/>
            <person name="Corradi N."/>
        </authorList>
    </citation>
    <scope>NUCLEOTIDE SEQUENCE [LARGE SCALE GENOMIC DNA]</scope>
    <source>
        <strain evidence="1 2">A5</strain>
    </source>
</reference>
<comment type="caution">
    <text evidence="1">The sequence shown here is derived from an EMBL/GenBank/DDBJ whole genome shotgun (WGS) entry which is preliminary data.</text>
</comment>